<name>A0ABT9E479_9PROT</name>
<evidence type="ECO:0000259" key="2">
    <source>
        <dbReference type="Pfam" id="PF05239"/>
    </source>
</evidence>
<evidence type="ECO:0000256" key="1">
    <source>
        <dbReference type="SAM" id="MobiDB-lite"/>
    </source>
</evidence>
<reference evidence="3 4" key="1">
    <citation type="submission" date="2023-08" db="EMBL/GenBank/DDBJ databases">
        <title>The draft genome sequence of Paracraurococcus sp. LOR1-02.</title>
        <authorList>
            <person name="Kingkaew E."/>
            <person name="Tanasupawat S."/>
        </authorList>
    </citation>
    <scope>NUCLEOTIDE SEQUENCE [LARGE SCALE GENOMIC DNA]</scope>
    <source>
        <strain evidence="3 4">LOR1-02</strain>
    </source>
</reference>
<dbReference type="EMBL" id="JAUTWS010000023">
    <property type="protein sequence ID" value="MDO9710966.1"/>
    <property type="molecule type" value="Genomic_DNA"/>
</dbReference>
<dbReference type="Gene3D" id="2.30.30.240">
    <property type="entry name" value="PRC-barrel domain"/>
    <property type="match status" value="1"/>
</dbReference>
<accession>A0ABT9E479</accession>
<dbReference type="Proteomes" id="UP001243009">
    <property type="component" value="Unassembled WGS sequence"/>
</dbReference>
<dbReference type="InterPro" id="IPR011033">
    <property type="entry name" value="PRC_barrel-like_sf"/>
</dbReference>
<dbReference type="PANTHER" id="PTHR36505:SF1">
    <property type="entry name" value="BLR1072 PROTEIN"/>
    <property type="match status" value="1"/>
</dbReference>
<feature type="region of interest" description="Disordered" evidence="1">
    <location>
        <begin position="52"/>
        <end position="89"/>
    </location>
</feature>
<sequence>MMVTATLEVCPPPGRPVRRDAAQRRGTGGPSALRWSWPGLAAAAAALLLAGPPAARAQDQPAPPAAQPTPQPATPPTPPAAQAAPPAASETIPAGTVLRLLGRDVTSPDGQVVAQIVNLLVDAAGQPQAAILDYGGFLGVGKRRIAVVWRALRFAPDRQAGAITLALGPDQLKNFPEFKADGPLVAAAPPEPPPGPPVAEPPDATRD</sequence>
<feature type="compositionally biased region" description="Pro residues" evidence="1">
    <location>
        <begin position="189"/>
        <end position="200"/>
    </location>
</feature>
<proteinExistence type="predicted"/>
<comment type="caution">
    <text evidence="3">The sequence shown here is derived from an EMBL/GenBank/DDBJ whole genome shotgun (WGS) entry which is preliminary data.</text>
</comment>
<gene>
    <name evidence="3" type="ORF">Q7A36_21625</name>
</gene>
<dbReference type="InterPro" id="IPR027275">
    <property type="entry name" value="PRC-brl_dom"/>
</dbReference>
<keyword evidence="4" id="KW-1185">Reference proteome</keyword>
<dbReference type="SUPFAM" id="SSF50346">
    <property type="entry name" value="PRC-barrel domain"/>
    <property type="match status" value="1"/>
</dbReference>
<dbReference type="RefSeq" id="WP_305105826.1">
    <property type="nucleotide sequence ID" value="NZ_JAUTWS010000023.1"/>
</dbReference>
<feature type="domain" description="PRC-barrel" evidence="2">
    <location>
        <begin position="100"/>
        <end position="150"/>
    </location>
</feature>
<dbReference type="Pfam" id="PF05239">
    <property type="entry name" value="PRC"/>
    <property type="match status" value="1"/>
</dbReference>
<organism evidence="3 4">
    <name type="scientific">Paracraurococcus lichenis</name>
    <dbReference type="NCBI Taxonomy" id="3064888"/>
    <lineage>
        <taxon>Bacteria</taxon>
        <taxon>Pseudomonadati</taxon>
        <taxon>Pseudomonadota</taxon>
        <taxon>Alphaproteobacteria</taxon>
        <taxon>Acetobacterales</taxon>
        <taxon>Roseomonadaceae</taxon>
        <taxon>Paracraurococcus</taxon>
    </lineage>
</organism>
<dbReference type="PANTHER" id="PTHR36505">
    <property type="entry name" value="BLR1072 PROTEIN"/>
    <property type="match status" value="1"/>
</dbReference>
<evidence type="ECO:0000313" key="3">
    <source>
        <dbReference type="EMBL" id="MDO9710966.1"/>
    </source>
</evidence>
<protein>
    <submittedName>
        <fullName evidence="3">PRC-barrel domain-containing protein</fullName>
    </submittedName>
</protein>
<evidence type="ECO:0000313" key="4">
    <source>
        <dbReference type="Proteomes" id="UP001243009"/>
    </source>
</evidence>
<feature type="region of interest" description="Disordered" evidence="1">
    <location>
        <begin position="1"/>
        <end position="35"/>
    </location>
</feature>
<feature type="compositionally biased region" description="Pro residues" evidence="1">
    <location>
        <begin position="61"/>
        <end position="79"/>
    </location>
</feature>
<feature type="region of interest" description="Disordered" evidence="1">
    <location>
        <begin position="181"/>
        <end position="207"/>
    </location>
</feature>